<evidence type="ECO:0000256" key="1">
    <source>
        <dbReference type="SAM" id="MobiDB-lite"/>
    </source>
</evidence>
<name>K1Q2Q5_MAGGI</name>
<dbReference type="EMBL" id="JH818145">
    <property type="protein sequence ID" value="EKC23135.1"/>
    <property type="molecule type" value="Genomic_DNA"/>
</dbReference>
<protein>
    <submittedName>
        <fullName evidence="2">Uncharacterized protein</fullName>
    </submittedName>
</protein>
<dbReference type="HOGENOM" id="CLU_2514845_0_0_1"/>
<feature type="region of interest" description="Disordered" evidence="1">
    <location>
        <begin position="1"/>
        <end position="85"/>
    </location>
</feature>
<accession>K1Q2Q5</accession>
<feature type="compositionally biased region" description="Basic and acidic residues" evidence="1">
    <location>
        <begin position="18"/>
        <end position="43"/>
    </location>
</feature>
<feature type="compositionally biased region" description="Polar residues" evidence="1">
    <location>
        <begin position="48"/>
        <end position="85"/>
    </location>
</feature>
<gene>
    <name evidence="2" type="ORF">CGI_10000197</name>
</gene>
<organism evidence="2">
    <name type="scientific">Magallana gigas</name>
    <name type="common">Pacific oyster</name>
    <name type="synonym">Crassostrea gigas</name>
    <dbReference type="NCBI Taxonomy" id="29159"/>
    <lineage>
        <taxon>Eukaryota</taxon>
        <taxon>Metazoa</taxon>
        <taxon>Spiralia</taxon>
        <taxon>Lophotrochozoa</taxon>
        <taxon>Mollusca</taxon>
        <taxon>Bivalvia</taxon>
        <taxon>Autobranchia</taxon>
        <taxon>Pteriomorphia</taxon>
        <taxon>Ostreida</taxon>
        <taxon>Ostreoidea</taxon>
        <taxon>Ostreidae</taxon>
        <taxon>Magallana</taxon>
    </lineage>
</organism>
<dbReference type="InParanoid" id="K1Q2Q5"/>
<reference evidence="2" key="1">
    <citation type="journal article" date="2012" name="Nature">
        <title>The oyster genome reveals stress adaptation and complexity of shell formation.</title>
        <authorList>
            <person name="Zhang G."/>
            <person name="Fang X."/>
            <person name="Guo X."/>
            <person name="Li L."/>
            <person name="Luo R."/>
            <person name="Xu F."/>
            <person name="Yang P."/>
            <person name="Zhang L."/>
            <person name="Wang X."/>
            <person name="Qi H."/>
            <person name="Xiong Z."/>
            <person name="Que H."/>
            <person name="Xie Y."/>
            <person name="Holland P.W."/>
            <person name="Paps J."/>
            <person name="Zhu Y."/>
            <person name="Wu F."/>
            <person name="Chen Y."/>
            <person name="Wang J."/>
            <person name="Peng C."/>
            <person name="Meng J."/>
            <person name="Yang L."/>
            <person name="Liu J."/>
            <person name="Wen B."/>
            <person name="Zhang N."/>
            <person name="Huang Z."/>
            <person name="Zhu Q."/>
            <person name="Feng Y."/>
            <person name="Mount A."/>
            <person name="Hedgecock D."/>
            <person name="Xu Z."/>
            <person name="Liu Y."/>
            <person name="Domazet-Loso T."/>
            <person name="Du Y."/>
            <person name="Sun X."/>
            <person name="Zhang S."/>
            <person name="Liu B."/>
            <person name="Cheng P."/>
            <person name="Jiang X."/>
            <person name="Li J."/>
            <person name="Fan D."/>
            <person name="Wang W."/>
            <person name="Fu W."/>
            <person name="Wang T."/>
            <person name="Wang B."/>
            <person name="Zhang J."/>
            <person name="Peng Z."/>
            <person name="Li Y."/>
            <person name="Li N."/>
            <person name="Wang J."/>
            <person name="Chen M."/>
            <person name="He Y."/>
            <person name="Tan F."/>
            <person name="Song X."/>
            <person name="Zheng Q."/>
            <person name="Huang R."/>
            <person name="Yang H."/>
            <person name="Du X."/>
            <person name="Chen L."/>
            <person name="Yang M."/>
            <person name="Gaffney P.M."/>
            <person name="Wang S."/>
            <person name="Luo L."/>
            <person name="She Z."/>
            <person name="Ming Y."/>
            <person name="Huang W."/>
            <person name="Zhang S."/>
            <person name="Huang B."/>
            <person name="Zhang Y."/>
            <person name="Qu T."/>
            <person name="Ni P."/>
            <person name="Miao G."/>
            <person name="Wang J."/>
            <person name="Wang Q."/>
            <person name="Steinberg C.E."/>
            <person name="Wang H."/>
            <person name="Li N."/>
            <person name="Qian L."/>
            <person name="Zhang G."/>
            <person name="Li Y."/>
            <person name="Yang H."/>
            <person name="Liu X."/>
            <person name="Wang J."/>
            <person name="Yin Y."/>
            <person name="Wang J."/>
        </authorList>
    </citation>
    <scope>NUCLEOTIDE SEQUENCE [LARGE SCALE GENOMIC DNA]</scope>
    <source>
        <strain evidence="2">05x7-T-G4-1.051#20</strain>
    </source>
</reference>
<evidence type="ECO:0000313" key="2">
    <source>
        <dbReference type="EMBL" id="EKC23135.1"/>
    </source>
</evidence>
<dbReference type="AlphaFoldDB" id="K1Q2Q5"/>
<sequence>MSFQDGPDENRTSQSRQADSKGVRIEDLVNSDDRETNPLEKMNKRNALRSTQTGGQSGPDTNRRQSQGSAENTGRMNIQGNETSS</sequence>
<proteinExistence type="predicted"/>